<reference evidence="6 7" key="1">
    <citation type="journal article" date="2021" name="J. Hered.">
        <title>A chromosome-level genome assembly of the parasitoid wasp, Cotesia glomerata (Hymenoptera: Braconidae).</title>
        <authorList>
            <person name="Pinto B.J."/>
            <person name="Weis J.J."/>
            <person name="Gamble T."/>
            <person name="Ode P.J."/>
            <person name="Paul R."/>
            <person name="Zaspel J.M."/>
        </authorList>
    </citation>
    <scope>NUCLEOTIDE SEQUENCE [LARGE SCALE GENOMIC DNA]</scope>
    <source>
        <strain evidence="6">CgM1</strain>
    </source>
</reference>
<name>A0AAV7IDQ9_COTGL</name>
<evidence type="ECO:0000256" key="1">
    <source>
        <dbReference type="ARBA" id="ARBA00004496"/>
    </source>
</evidence>
<feature type="domain" description="MIF4G" evidence="5">
    <location>
        <begin position="199"/>
        <end position="397"/>
    </location>
</feature>
<dbReference type="InterPro" id="IPR051367">
    <property type="entry name" value="mRNA_TranslReg/HistoneTransl"/>
</dbReference>
<sequence length="510" mass="56620">MDHVGDGDGSIGGSGSSGSGDNRSAGRGRGRGFWAPHPPPQSLRRPHSIVAQQTTSVQQINEMFNNVSMNDVVKNSDLSADAAEFVPRSLMTSQGNQQNQSWHRPSVQDRLTAARNTHGHHESQNHQYGNQQQYPYQPQHMQYQQYADSHQGYSQYDGGFSNYDRNHDNHNMGNNRSENSLPNVLSQLNTAMQTLTRSPDQFENLVVPLVSSLTPHLKTQVNTQAIVSAIILKCISDANFRYSGARLCSHLDAVDTPADDTPSIFRTALFERCREEADTLSGSWPTITSHTPEDEKKCHGLMLCLAELVAQMDSHPASILGKLLIEVISTALKNPGPNSAKFICQSLKLAGQYLERDSTANRQEIERVMKELSELVIEGRVDQHIGRMVNSVKELRSGNWGRSVSSHGPVPADINQPPQQQVQEQLQYQQLNEPVLYGPDGNILSAEERRFCQDLSNMDDGIDESWQRGVNQRGVDNHAEDEDEDDIIAAAYEEFLKLTPNNISSGVKKG</sequence>
<dbReference type="GO" id="GO:0005737">
    <property type="term" value="C:cytoplasm"/>
    <property type="evidence" value="ECO:0007669"/>
    <property type="project" value="UniProtKB-SubCell"/>
</dbReference>
<dbReference type="Proteomes" id="UP000826195">
    <property type="component" value="Unassembled WGS sequence"/>
</dbReference>
<evidence type="ECO:0000256" key="4">
    <source>
        <dbReference type="SAM" id="MobiDB-lite"/>
    </source>
</evidence>
<comment type="subcellular location">
    <subcellularLocation>
        <location evidence="1">Cytoplasm</location>
    </subcellularLocation>
</comment>
<evidence type="ECO:0000256" key="3">
    <source>
        <dbReference type="ARBA" id="ARBA00022845"/>
    </source>
</evidence>
<evidence type="ECO:0000313" key="7">
    <source>
        <dbReference type="Proteomes" id="UP000826195"/>
    </source>
</evidence>
<feature type="region of interest" description="Disordered" evidence="4">
    <location>
        <begin position="154"/>
        <end position="181"/>
    </location>
</feature>
<dbReference type="AlphaFoldDB" id="A0AAV7IDQ9"/>
<dbReference type="InterPro" id="IPR016024">
    <property type="entry name" value="ARM-type_fold"/>
</dbReference>
<dbReference type="GO" id="GO:0006446">
    <property type="term" value="P:regulation of translational initiation"/>
    <property type="evidence" value="ECO:0007669"/>
    <property type="project" value="TreeGrafter"/>
</dbReference>
<feature type="region of interest" description="Disordered" evidence="4">
    <location>
        <begin position="1"/>
        <end position="46"/>
    </location>
</feature>
<gene>
    <name evidence="6" type="ORF">KQX54_008361</name>
</gene>
<feature type="compositionally biased region" description="Polar residues" evidence="4">
    <location>
        <begin position="171"/>
        <end position="181"/>
    </location>
</feature>
<dbReference type="GO" id="GO:0008494">
    <property type="term" value="F:translation activator activity"/>
    <property type="evidence" value="ECO:0007669"/>
    <property type="project" value="TreeGrafter"/>
</dbReference>
<keyword evidence="7" id="KW-1185">Reference proteome</keyword>
<protein>
    <recommendedName>
        <fullName evidence="5">MIF4G domain-containing protein</fullName>
    </recommendedName>
</protein>
<dbReference type="PANTHER" id="PTHR23254">
    <property type="entry name" value="EIF4G DOMAIN PROTEIN"/>
    <property type="match status" value="1"/>
</dbReference>
<accession>A0AAV7IDQ9</accession>
<evidence type="ECO:0000259" key="5">
    <source>
        <dbReference type="Pfam" id="PF02854"/>
    </source>
</evidence>
<evidence type="ECO:0000313" key="6">
    <source>
        <dbReference type="EMBL" id="KAH0549336.1"/>
    </source>
</evidence>
<dbReference type="SUPFAM" id="SSF48371">
    <property type="entry name" value="ARM repeat"/>
    <property type="match status" value="1"/>
</dbReference>
<proteinExistence type="predicted"/>
<dbReference type="Pfam" id="PF02854">
    <property type="entry name" value="MIF4G"/>
    <property type="match status" value="1"/>
</dbReference>
<dbReference type="Gene3D" id="1.25.40.180">
    <property type="match status" value="1"/>
</dbReference>
<evidence type="ECO:0000256" key="2">
    <source>
        <dbReference type="ARBA" id="ARBA00022490"/>
    </source>
</evidence>
<dbReference type="InterPro" id="IPR003890">
    <property type="entry name" value="MIF4G-like_typ-3"/>
</dbReference>
<comment type="caution">
    <text evidence="6">The sequence shown here is derived from an EMBL/GenBank/DDBJ whole genome shotgun (WGS) entry which is preliminary data.</text>
</comment>
<dbReference type="PANTHER" id="PTHR23254:SF15">
    <property type="entry name" value="POLYADENYLATE-BINDING PROTEIN-INTERACTING PROTEIN 1"/>
    <property type="match status" value="1"/>
</dbReference>
<organism evidence="6 7">
    <name type="scientific">Cotesia glomerata</name>
    <name type="common">Lepidopteran parasitic wasp</name>
    <name type="synonym">Apanteles glomeratus</name>
    <dbReference type="NCBI Taxonomy" id="32391"/>
    <lineage>
        <taxon>Eukaryota</taxon>
        <taxon>Metazoa</taxon>
        <taxon>Ecdysozoa</taxon>
        <taxon>Arthropoda</taxon>
        <taxon>Hexapoda</taxon>
        <taxon>Insecta</taxon>
        <taxon>Pterygota</taxon>
        <taxon>Neoptera</taxon>
        <taxon>Endopterygota</taxon>
        <taxon>Hymenoptera</taxon>
        <taxon>Apocrita</taxon>
        <taxon>Ichneumonoidea</taxon>
        <taxon>Braconidae</taxon>
        <taxon>Microgastrinae</taxon>
        <taxon>Cotesia</taxon>
    </lineage>
</organism>
<keyword evidence="2" id="KW-0963">Cytoplasm</keyword>
<feature type="compositionally biased region" description="Gly residues" evidence="4">
    <location>
        <begin position="7"/>
        <end position="18"/>
    </location>
</feature>
<dbReference type="GO" id="GO:0003723">
    <property type="term" value="F:RNA binding"/>
    <property type="evidence" value="ECO:0007669"/>
    <property type="project" value="InterPro"/>
</dbReference>
<keyword evidence="3" id="KW-0810">Translation regulation</keyword>
<dbReference type="EMBL" id="JAHXZJ010001864">
    <property type="protein sequence ID" value="KAH0549336.1"/>
    <property type="molecule type" value="Genomic_DNA"/>
</dbReference>